<name>A0A418LYV3_9BACT</name>
<protein>
    <submittedName>
        <fullName evidence="1">Uncharacterized protein</fullName>
    </submittedName>
</protein>
<reference evidence="1 2" key="1">
    <citation type="submission" date="2018-08" db="EMBL/GenBank/DDBJ databases">
        <title>Fibrisoma montanum sp. nov., isolated from Danxia mountain soil.</title>
        <authorList>
            <person name="Huang Y."/>
        </authorList>
    </citation>
    <scope>NUCLEOTIDE SEQUENCE [LARGE SCALE GENOMIC DNA]</scope>
    <source>
        <strain evidence="1 2">HYT19</strain>
    </source>
</reference>
<dbReference type="Proteomes" id="UP000283523">
    <property type="component" value="Unassembled WGS sequence"/>
</dbReference>
<proteinExistence type="predicted"/>
<dbReference type="EMBL" id="QXED01000011">
    <property type="protein sequence ID" value="RIV18488.1"/>
    <property type="molecule type" value="Genomic_DNA"/>
</dbReference>
<dbReference type="RefSeq" id="WP_119671121.1">
    <property type="nucleotide sequence ID" value="NZ_QXED01000011.1"/>
</dbReference>
<gene>
    <name evidence="1" type="ORF">DYU11_28360</name>
</gene>
<comment type="caution">
    <text evidence="1">The sequence shown here is derived from an EMBL/GenBank/DDBJ whole genome shotgun (WGS) entry which is preliminary data.</text>
</comment>
<accession>A0A418LYV3</accession>
<evidence type="ECO:0000313" key="1">
    <source>
        <dbReference type="EMBL" id="RIV18488.1"/>
    </source>
</evidence>
<evidence type="ECO:0000313" key="2">
    <source>
        <dbReference type="Proteomes" id="UP000283523"/>
    </source>
</evidence>
<keyword evidence="2" id="KW-1185">Reference proteome</keyword>
<sequence>MKTQLKKAGLNEVRLAATTLILAEGFTTTLCVKDFLRKRNYLAQREHIADWLYAVAKQEGWSINDNGLFRIFHFPRLKPQLQ</sequence>
<dbReference type="AlphaFoldDB" id="A0A418LYV3"/>
<dbReference type="OrthoDB" id="962005at2"/>
<organism evidence="1 2">
    <name type="scientific">Fibrisoma montanum</name>
    <dbReference type="NCBI Taxonomy" id="2305895"/>
    <lineage>
        <taxon>Bacteria</taxon>
        <taxon>Pseudomonadati</taxon>
        <taxon>Bacteroidota</taxon>
        <taxon>Cytophagia</taxon>
        <taxon>Cytophagales</taxon>
        <taxon>Spirosomataceae</taxon>
        <taxon>Fibrisoma</taxon>
    </lineage>
</organism>